<dbReference type="SUPFAM" id="SSF48208">
    <property type="entry name" value="Six-hairpin glycosidases"/>
    <property type="match status" value="1"/>
</dbReference>
<feature type="chain" id="PRO_5039504904" evidence="1">
    <location>
        <begin position="25"/>
        <end position="1018"/>
    </location>
</feature>
<reference evidence="2" key="1">
    <citation type="submission" date="2020-10" db="EMBL/GenBank/DDBJ databases">
        <authorList>
            <person name="Gilroy R."/>
        </authorList>
    </citation>
    <scope>NUCLEOTIDE SEQUENCE</scope>
    <source>
        <strain evidence="2">ChiHecec2B26-709</strain>
    </source>
</reference>
<dbReference type="InterPro" id="IPR028028">
    <property type="entry name" value="DUF4450"/>
</dbReference>
<dbReference type="GO" id="GO:0005975">
    <property type="term" value="P:carbohydrate metabolic process"/>
    <property type="evidence" value="ECO:0007669"/>
    <property type="project" value="InterPro"/>
</dbReference>
<dbReference type="InterPro" id="IPR012341">
    <property type="entry name" value="6hp_glycosidase-like_sf"/>
</dbReference>
<sequence length="1018" mass="114591">MTATHLLKAIASFALALSPVLAPAQTTRTMKYYPDGRDIVCLNGDGRYTRALYGTHTRFRLETSDRPVFAAYDKQNSWNFRFYLGYQGKYMNLDEADWCEARYQGGRRTYTLKDDSWGGGSLQVYAMASFFEEGAIWRFVAEGFDGPVELSVRQCRIAGTKFSRDGDLGMDPRENFEPSEGETDLRTLSWDADGETYLVYSHDAQTGSIRALDARDGRPIFNKEETARQELVSQVEINTPDPFLNTLGANIMAAADGIWDGETFLHGAIGWRTPLAGWRGAYTGDVVGWNDRAKTHFIAYTESMVTDVPPTLPQPQQDTANNMAASLKKWGTPIYSNGYICRRPGATDQMSHYDMNLNYIDALLRHVSYDPDPEFLRRIWPYLKLHHEWEKRNFDADNDHLYDAFCCIWASDALYYNGGAVTHSSAYNYRGNLLTARIAEIIGEDPEPYRKEAEAIRKAMNERLWLDDLGYWAEYQDYMGLKRLHKSAAIWSVYIPIDCGVGTTEQAYRATCYVDRSIPHIPVRYQYDEAAVKALGLELPEPEDDLFTISTTDWLPYVWSTNNVAHAEVANMALAYLQAGRSDSGFKLLKADLLDEMYLGACPGNFGQISFYDKAKTEAYRDFADNVGVTSRAVVNGLFGIQPDALYGRCVIRQAFPEDWDEASIKTPYLSYSFRREGHYDIYKVEQNFTHPLKIVVRTNAGGGAYLDVEGSDEAVQTIVVDRRRLPAPLRHKTIRSEKDKSMSPKYMTAMGLDDVSRNAAERTRTVDISRWFNSNVDDIFRNEYLSPRPPFTSLELPMQGAGDWCTPHVRPEIEDDGLRSLVRDGLFDTGLGVRFLTPAEGHNIIYTSLWDNYPDSVTVELDGKARYAYLLLAGSTQNMQSRIDNGRITVRYTDGSSDVMPLENPVNWCPIQQDYYTDDLAFWVAPKKPYRVVFSDGRVSRDVDVNFYAAAENGGMDGSGTSGPGLDAVKTTDRGIPGGAALMLKMPLKPGKTLESLTLTTLSNDVVIGLMAITLEK</sequence>
<evidence type="ECO:0000313" key="2">
    <source>
        <dbReference type="EMBL" id="HIT47232.1"/>
    </source>
</evidence>
<dbReference type="EMBL" id="DVLC01000098">
    <property type="protein sequence ID" value="HIT47232.1"/>
    <property type="molecule type" value="Genomic_DNA"/>
</dbReference>
<comment type="caution">
    <text evidence="2">The sequence shown here is derived from an EMBL/GenBank/DDBJ whole genome shotgun (WGS) entry which is preliminary data.</text>
</comment>
<accession>A0A9D1GPQ7</accession>
<proteinExistence type="predicted"/>
<reference evidence="2" key="2">
    <citation type="journal article" date="2021" name="PeerJ">
        <title>Extensive microbial diversity within the chicken gut microbiome revealed by metagenomics and culture.</title>
        <authorList>
            <person name="Gilroy R."/>
            <person name="Ravi A."/>
            <person name="Getino M."/>
            <person name="Pursley I."/>
            <person name="Horton D.L."/>
            <person name="Alikhan N.F."/>
            <person name="Baker D."/>
            <person name="Gharbi K."/>
            <person name="Hall N."/>
            <person name="Watson M."/>
            <person name="Adriaenssens E.M."/>
            <person name="Foster-Nyarko E."/>
            <person name="Jarju S."/>
            <person name="Secka A."/>
            <person name="Antonio M."/>
            <person name="Oren A."/>
            <person name="Chaudhuri R.R."/>
            <person name="La Ragione R."/>
            <person name="Hildebrand F."/>
            <person name="Pallen M.J."/>
        </authorList>
    </citation>
    <scope>NUCLEOTIDE SEQUENCE</scope>
    <source>
        <strain evidence="2">ChiHecec2B26-709</strain>
    </source>
</reference>
<dbReference type="Pfam" id="PF14614">
    <property type="entry name" value="DUF4450"/>
    <property type="match status" value="1"/>
</dbReference>
<protein>
    <submittedName>
        <fullName evidence="2">DUF4450 domain-containing protein</fullName>
    </submittedName>
</protein>
<dbReference type="AlphaFoldDB" id="A0A9D1GPQ7"/>
<keyword evidence="1" id="KW-0732">Signal</keyword>
<evidence type="ECO:0000256" key="1">
    <source>
        <dbReference type="SAM" id="SignalP"/>
    </source>
</evidence>
<organism evidence="2 3">
    <name type="scientific">Candidatus Cryptobacteroides merdipullorum</name>
    <dbReference type="NCBI Taxonomy" id="2840771"/>
    <lineage>
        <taxon>Bacteria</taxon>
        <taxon>Pseudomonadati</taxon>
        <taxon>Bacteroidota</taxon>
        <taxon>Bacteroidia</taxon>
        <taxon>Bacteroidales</taxon>
        <taxon>Candidatus Cryptobacteroides</taxon>
    </lineage>
</organism>
<dbReference type="Gene3D" id="1.50.10.10">
    <property type="match status" value="1"/>
</dbReference>
<name>A0A9D1GPQ7_9BACT</name>
<dbReference type="Proteomes" id="UP000886881">
    <property type="component" value="Unassembled WGS sequence"/>
</dbReference>
<evidence type="ECO:0000313" key="3">
    <source>
        <dbReference type="Proteomes" id="UP000886881"/>
    </source>
</evidence>
<gene>
    <name evidence="2" type="ORF">IAC35_05180</name>
</gene>
<feature type="signal peptide" evidence="1">
    <location>
        <begin position="1"/>
        <end position="24"/>
    </location>
</feature>
<dbReference type="InterPro" id="IPR008928">
    <property type="entry name" value="6-hairpin_glycosidase_sf"/>
</dbReference>